<evidence type="ECO:0000256" key="1">
    <source>
        <dbReference type="SAM" id="MobiDB-lite"/>
    </source>
</evidence>
<feature type="domain" description="Pyrrolo-quinoline quinone repeat" evidence="2">
    <location>
        <begin position="250"/>
        <end position="399"/>
    </location>
</feature>
<dbReference type="Proteomes" id="UP000199370">
    <property type="component" value="Unassembled WGS sequence"/>
</dbReference>
<dbReference type="EMBL" id="FNIA01000002">
    <property type="protein sequence ID" value="SDM39974.1"/>
    <property type="molecule type" value="Genomic_DNA"/>
</dbReference>
<dbReference type="Gene3D" id="2.130.10.10">
    <property type="entry name" value="YVTN repeat-like/Quinoprotein amine dehydrogenase"/>
    <property type="match status" value="1"/>
</dbReference>
<dbReference type="InterPro" id="IPR002372">
    <property type="entry name" value="PQQ_rpt_dom"/>
</dbReference>
<reference evidence="3 4" key="1">
    <citation type="submission" date="2016-10" db="EMBL/GenBank/DDBJ databases">
        <authorList>
            <person name="de Groot N.N."/>
        </authorList>
    </citation>
    <scope>NUCLEOTIDE SEQUENCE [LARGE SCALE GENOMIC DNA]</scope>
    <source>
        <strain evidence="4">EB21,IBRC-M 10013,KCTC 4048</strain>
    </source>
</reference>
<evidence type="ECO:0000313" key="4">
    <source>
        <dbReference type="Proteomes" id="UP000199370"/>
    </source>
</evidence>
<evidence type="ECO:0000259" key="2">
    <source>
        <dbReference type="Pfam" id="PF13360"/>
    </source>
</evidence>
<organism evidence="3 4">
    <name type="scientific">Haloarchaeobius iranensis</name>
    <dbReference type="NCBI Taxonomy" id="996166"/>
    <lineage>
        <taxon>Archaea</taxon>
        <taxon>Methanobacteriati</taxon>
        <taxon>Methanobacteriota</taxon>
        <taxon>Stenosarchaea group</taxon>
        <taxon>Halobacteria</taxon>
        <taxon>Halobacteriales</taxon>
        <taxon>Halorubellaceae</taxon>
        <taxon>Haloarchaeobius</taxon>
    </lineage>
</organism>
<feature type="region of interest" description="Disordered" evidence="1">
    <location>
        <begin position="1"/>
        <end position="50"/>
    </location>
</feature>
<keyword evidence="4" id="KW-1185">Reference proteome</keyword>
<dbReference type="STRING" id="996166.SAMN05192554_10212"/>
<dbReference type="InterPro" id="IPR015943">
    <property type="entry name" value="WD40/YVTN_repeat-like_dom_sf"/>
</dbReference>
<dbReference type="PANTHER" id="PTHR34512:SF30">
    <property type="entry name" value="OUTER MEMBRANE PROTEIN ASSEMBLY FACTOR BAMB"/>
    <property type="match status" value="1"/>
</dbReference>
<accession>A0A1G9SX57</accession>
<evidence type="ECO:0000313" key="3">
    <source>
        <dbReference type="EMBL" id="SDM39974.1"/>
    </source>
</evidence>
<name>A0A1G9SX57_9EURY</name>
<feature type="domain" description="Pyrrolo-quinoline quinone repeat" evidence="2">
    <location>
        <begin position="98"/>
        <end position="247"/>
    </location>
</feature>
<dbReference type="InterPro" id="IPR018391">
    <property type="entry name" value="PQQ_b-propeller_rpt"/>
</dbReference>
<sequence length="467" mass="50642">MALDRNSTDEGDSAPSSDGWQQPRGTAAATGYNGSEASPPEEHAFDATPEGSRYEKLRGATSIGWQGAPVVDEDAVYTVAESADPYDSSPPVFELFAYAISREDGSQLWRQTVTTVEGGEGTGPLAIGEPTATLGPNALYIVHLDERSESFSLHVTKVARDGSSVEELAVLEGLATKTAPVVDDGTLYLFDPDFRAIALSTADGSIQYRTEPYYNTHITSAPVVGDDVLAVVNEGTVSAVQNDEGPAWSQITVFDRSDGSHRWTTEIGHARSLPTVTEETVYVVEGDRGRTAYGGETEDGRTPPARHVRAFDLADGSERWSYQYDRDETNNPMSLGGATTVTVDSDHVYLALGFANGAGAIPEEQRQSVRENRYRGPNLFALDRTDGSVQWETTLGDSAKVFVPTAVDENHLYALRKPVDREPELDILATDDGTLVDTLSDRFATNTWIAVADGEVYQSNRTVRSWR</sequence>
<dbReference type="AlphaFoldDB" id="A0A1G9SX57"/>
<dbReference type="Pfam" id="PF13360">
    <property type="entry name" value="PQQ_2"/>
    <property type="match status" value="2"/>
</dbReference>
<dbReference type="SUPFAM" id="SSF50998">
    <property type="entry name" value="Quinoprotein alcohol dehydrogenase-like"/>
    <property type="match status" value="1"/>
</dbReference>
<dbReference type="InterPro" id="IPR011047">
    <property type="entry name" value="Quinoprotein_ADH-like_sf"/>
</dbReference>
<protein>
    <submittedName>
        <fullName evidence="3">Outer membrane protein assembly factor BamB, contains PQQ-like beta-propeller repeat</fullName>
    </submittedName>
</protein>
<feature type="compositionally biased region" description="Polar residues" evidence="1">
    <location>
        <begin position="14"/>
        <end position="24"/>
    </location>
</feature>
<gene>
    <name evidence="3" type="ORF">SAMN05192554_10212</name>
</gene>
<dbReference type="SMART" id="SM00564">
    <property type="entry name" value="PQQ"/>
    <property type="match status" value="3"/>
</dbReference>
<dbReference type="PANTHER" id="PTHR34512">
    <property type="entry name" value="CELL SURFACE PROTEIN"/>
    <property type="match status" value="1"/>
</dbReference>
<proteinExistence type="predicted"/>